<dbReference type="CDD" id="cd04301">
    <property type="entry name" value="NAT_SF"/>
    <property type="match status" value="1"/>
</dbReference>
<evidence type="ECO:0000259" key="4">
    <source>
        <dbReference type="PROSITE" id="PS51186"/>
    </source>
</evidence>
<dbReference type="InterPro" id="IPR000182">
    <property type="entry name" value="GNAT_dom"/>
</dbReference>
<dbReference type="InterPro" id="IPR016181">
    <property type="entry name" value="Acyl_CoA_acyltransferase"/>
</dbReference>
<accession>A0A4T0P0L4</accession>
<name>A0A4T0P0L4_9BASI</name>
<dbReference type="PANTHER" id="PTHR23091:SF4">
    <property type="entry name" value="N-TERMINAL AMINO-ACID N(ALPHA)-ACETYLTRANSFERASE NATA"/>
    <property type="match status" value="1"/>
</dbReference>
<evidence type="ECO:0000256" key="3">
    <source>
        <dbReference type="ARBA" id="ARBA00025786"/>
    </source>
</evidence>
<proteinExistence type="inferred from homology"/>
<keyword evidence="2 5" id="KW-0012">Acyltransferase</keyword>
<dbReference type="PROSITE" id="PS51186">
    <property type="entry name" value="GNAT"/>
    <property type="match status" value="1"/>
</dbReference>
<evidence type="ECO:0000256" key="2">
    <source>
        <dbReference type="ARBA" id="ARBA00023315"/>
    </source>
</evidence>
<evidence type="ECO:0000256" key="1">
    <source>
        <dbReference type="ARBA" id="ARBA00022679"/>
    </source>
</evidence>
<dbReference type="GO" id="GO:1990189">
    <property type="term" value="F:protein N-terminal-serine acetyltransferase activity"/>
    <property type="evidence" value="ECO:0007669"/>
    <property type="project" value="TreeGrafter"/>
</dbReference>
<dbReference type="EMBL" id="SPRH01000006">
    <property type="protein sequence ID" value="TIC03444.1"/>
    <property type="molecule type" value="Genomic_DNA"/>
</dbReference>
<dbReference type="Pfam" id="PF00583">
    <property type="entry name" value="Acetyltransf_1"/>
    <property type="match status" value="1"/>
</dbReference>
<organism evidence="5 6">
    <name type="scientific">Wallemia mellicola</name>
    <dbReference type="NCBI Taxonomy" id="1708541"/>
    <lineage>
        <taxon>Eukaryota</taxon>
        <taxon>Fungi</taxon>
        <taxon>Dikarya</taxon>
        <taxon>Basidiomycota</taxon>
        <taxon>Wallemiomycotina</taxon>
        <taxon>Wallemiomycetes</taxon>
        <taxon>Wallemiales</taxon>
        <taxon>Wallemiaceae</taxon>
        <taxon>Wallemia</taxon>
    </lineage>
</organism>
<feature type="domain" description="N-acetyltransferase" evidence="4">
    <location>
        <begin position="1"/>
        <end position="148"/>
    </location>
</feature>
<sequence length="255" mass="29504">MNIRPATPYDLTVHYLDMYHALTWPQLSYVAEDHKGRIVGYILGKMNDEMDSKPGQLPNGHVTSISVLRSYRRLGLAQKLMKQSQTAMKDTFNAAYVSLHVRKTNRAAIGLYRDTLGFEVWEVERGYYADKEDALGNLNMLRVLKFADLFHRYETLARPGSKGKTNKKELDKIDLIKLYCIYSIFIYLCAILIREELVLLDDLRFQISAQKALDFILFSVLQTRLPKYSPHLVTPKGRKYINNIINRLEVPKSIK</sequence>
<dbReference type="PANTHER" id="PTHR23091">
    <property type="entry name" value="N-TERMINAL ACETYLTRANSFERASE"/>
    <property type="match status" value="1"/>
</dbReference>
<comment type="caution">
    <text evidence="5">The sequence shown here is derived from an EMBL/GenBank/DDBJ whole genome shotgun (WGS) entry which is preliminary data.</text>
</comment>
<comment type="similarity">
    <text evidence="3">Belongs to the acetyltransferase family. ARD1 subfamily.</text>
</comment>
<dbReference type="GO" id="GO:0031415">
    <property type="term" value="C:NatA complex"/>
    <property type="evidence" value="ECO:0007669"/>
    <property type="project" value="InterPro"/>
</dbReference>
<protein>
    <submittedName>
        <fullName evidence="5">Acyl-CoA N-acyltransferase</fullName>
    </submittedName>
</protein>
<dbReference type="Proteomes" id="UP000307169">
    <property type="component" value="Unassembled WGS sequence"/>
</dbReference>
<dbReference type="Gene3D" id="3.40.630.30">
    <property type="match status" value="1"/>
</dbReference>
<evidence type="ECO:0000313" key="6">
    <source>
        <dbReference type="Proteomes" id="UP000307169"/>
    </source>
</evidence>
<dbReference type="GO" id="GO:1990190">
    <property type="term" value="F:protein-N-terminal-glutamate acetyltransferase activity"/>
    <property type="evidence" value="ECO:0007669"/>
    <property type="project" value="TreeGrafter"/>
</dbReference>
<gene>
    <name evidence="5" type="ORF">E3Q17_00829</name>
</gene>
<dbReference type="InterPro" id="IPR045047">
    <property type="entry name" value="Ard1-like"/>
</dbReference>
<keyword evidence="1 5" id="KW-0808">Transferase</keyword>
<dbReference type="AlphaFoldDB" id="A0A4T0P0L4"/>
<evidence type="ECO:0000313" key="5">
    <source>
        <dbReference type="EMBL" id="TIC03444.1"/>
    </source>
</evidence>
<reference evidence="5 6" key="1">
    <citation type="submission" date="2019-03" db="EMBL/GenBank/DDBJ databases">
        <title>Sequencing 25 genomes of Wallemia mellicola.</title>
        <authorList>
            <person name="Gostincar C."/>
        </authorList>
    </citation>
    <scope>NUCLEOTIDE SEQUENCE [LARGE SCALE GENOMIC DNA]</scope>
    <source>
        <strain evidence="5 6">EXF-1262</strain>
    </source>
</reference>
<dbReference type="SUPFAM" id="SSF55729">
    <property type="entry name" value="Acyl-CoA N-acyltransferases (Nat)"/>
    <property type="match status" value="1"/>
</dbReference>